<dbReference type="UniPathway" id="UPA00109">
    <property type="reaction ID" value="UER00183"/>
</dbReference>
<keyword evidence="7" id="KW-0704">Schiff base</keyword>
<dbReference type="Gene3D" id="3.20.20.70">
    <property type="entry name" value="Aldolase class I"/>
    <property type="match status" value="1"/>
</dbReference>
<dbReference type="GO" id="GO:0004332">
    <property type="term" value="F:fructose-bisphosphate aldolase activity"/>
    <property type="evidence" value="ECO:0007669"/>
    <property type="project" value="UniProtKB-EC"/>
</dbReference>
<evidence type="ECO:0000313" key="9">
    <source>
        <dbReference type="EMBL" id="NDV33312.1"/>
    </source>
</evidence>
<evidence type="ECO:0000256" key="1">
    <source>
        <dbReference type="ARBA" id="ARBA00000441"/>
    </source>
</evidence>
<comment type="catalytic activity">
    <reaction evidence="1 8">
        <text>beta-D-fructose 1,6-bisphosphate = D-glyceraldehyde 3-phosphate + dihydroxyacetone phosphate</text>
        <dbReference type="Rhea" id="RHEA:14729"/>
        <dbReference type="ChEBI" id="CHEBI:32966"/>
        <dbReference type="ChEBI" id="CHEBI:57642"/>
        <dbReference type="ChEBI" id="CHEBI:59776"/>
        <dbReference type="EC" id="4.1.2.13"/>
    </reaction>
</comment>
<keyword evidence="6 8" id="KW-0456">Lyase</keyword>
<dbReference type="Pfam" id="PF00274">
    <property type="entry name" value="Glycolytic"/>
    <property type="match status" value="1"/>
</dbReference>
<name>A0A6B2L8G1_9EUKA</name>
<comment type="similarity">
    <text evidence="3 8">Belongs to the class I fructose-bisphosphate aldolase family.</text>
</comment>
<dbReference type="AlphaFoldDB" id="A0A6B2L8G1"/>
<dbReference type="FunFam" id="3.20.20.70:FF:000140">
    <property type="entry name" value="Fructose-bisphosphate aldolase"/>
    <property type="match status" value="1"/>
</dbReference>
<evidence type="ECO:0000256" key="2">
    <source>
        <dbReference type="ARBA" id="ARBA00004714"/>
    </source>
</evidence>
<protein>
    <recommendedName>
        <fullName evidence="4 8">Fructose-bisphosphate aldolase</fullName>
        <ecNumber evidence="4 8">4.1.2.13</ecNumber>
    </recommendedName>
</protein>
<evidence type="ECO:0000256" key="4">
    <source>
        <dbReference type="ARBA" id="ARBA00013068"/>
    </source>
</evidence>
<sequence length="331" mass="36034">MAADESTGTIQKRFDSIKLENTEENRRTYRELLFSTPGIGTYISGAILYEETLYQSTKDGKPFPKLLQEQGVLVGIKVDKGLKYLPGTDNEMACQGLTDLDVRCKKYYEAGARFAKWRAAYTIAPGKPSELLVKEQAWGLARYAAICQANGLVPIVEPEVMMDGPHDIEHCARISEHVFATVVKALHDNGVLLEGSLLKPNMILQGSENSKKATPHEVASYTLRTLKRTIPSSIPGVMFLSGGQTEEEATVNLDALNRLAGLPWTLSFSYGRALQASCLKAWGGKAENFVAGQNALLERAKANSEAQLGKYAGGSGGASASVSLFEKNYVY</sequence>
<dbReference type="CDD" id="cd00948">
    <property type="entry name" value="FBP_aldolase_I_a"/>
    <property type="match status" value="1"/>
</dbReference>
<evidence type="ECO:0000256" key="7">
    <source>
        <dbReference type="ARBA" id="ARBA00023270"/>
    </source>
</evidence>
<dbReference type="EC" id="4.1.2.13" evidence="4 8"/>
<keyword evidence="5 8" id="KW-0324">Glycolysis</keyword>
<accession>A0A6B2L8G1</accession>
<comment type="pathway">
    <text evidence="2">Carbohydrate degradation; glycolysis; D-glyceraldehyde 3-phosphate and glycerone phosphate from D-glucose: step 4/4.</text>
</comment>
<dbReference type="NCBIfam" id="NF033379">
    <property type="entry name" value="FrucBisAld_I"/>
    <property type="match status" value="1"/>
</dbReference>
<dbReference type="EMBL" id="GIBP01004343">
    <property type="protein sequence ID" value="NDV33312.1"/>
    <property type="molecule type" value="Transcribed_RNA"/>
</dbReference>
<dbReference type="SUPFAM" id="SSF51569">
    <property type="entry name" value="Aldolase"/>
    <property type="match status" value="1"/>
</dbReference>
<organism evidence="9">
    <name type="scientific">Arcella intermedia</name>
    <dbReference type="NCBI Taxonomy" id="1963864"/>
    <lineage>
        <taxon>Eukaryota</taxon>
        <taxon>Amoebozoa</taxon>
        <taxon>Tubulinea</taxon>
        <taxon>Elardia</taxon>
        <taxon>Arcellinida</taxon>
        <taxon>Sphaerothecina</taxon>
        <taxon>Arcellidae</taxon>
        <taxon>Arcella</taxon>
    </lineage>
</organism>
<proteinExistence type="inferred from homology"/>
<evidence type="ECO:0000256" key="6">
    <source>
        <dbReference type="ARBA" id="ARBA00023239"/>
    </source>
</evidence>
<dbReference type="InterPro" id="IPR013785">
    <property type="entry name" value="Aldolase_TIM"/>
</dbReference>
<dbReference type="InterPro" id="IPR000741">
    <property type="entry name" value="FBA_I"/>
</dbReference>
<dbReference type="PANTHER" id="PTHR11627">
    <property type="entry name" value="FRUCTOSE-BISPHOSPHATE ALDOLASE"/>
    <property type="match status" value="1"/>
</dbReference>
<dbReference type="PROSITE" id="PS00158">
    <property type="entry name" value="ALDOLASE_CLASS_I"/>
    <property type="match status" value="1"/>
</dbReference>
<evidence type="ECO:0000256" key="8">
    <source>
        <dbReference type="RuleBase" id="RU003994"/>
    </source>
</evidence>
<dbReference type="GO" id="GO:0006096">
    <property type="term" value="P:glycolytic process"/>
    <property type="evidence" value="ECO:0007669"/>
    <property type="project" value="UniProtKB-UniPathway"/>
</dbReference>
<reference evidence="9" key="1">
    <citation type="journal article" date="2020" name="J. Eukaryot. Microbiol.">
        <title>De novo Sequencing, Assembly and Annotation of the Transcriptome for the Free-Living Testate Amoeba Arcella intermedia.</title>
        <authorList>
            <person name="Ribeiro G.M."/>
            <person name="Porfirio-Sousa A.L."/>
            <person name="Maurer-Alcala X.X."/>
            <person name="Katz L.A."/>
            <person name="Lahr D.J.G."/>
        </authorList>
    </citation>
    <scope>NUCLEOTIDE SEQUENCE</scope>
</reference>
<evidence type="ECO:0000256" key="5">
    <source>
        <dbReference type="ARBA" id="ARBA00023152"/>
    </source>
</evidence>
<evidence type="ECO:0000256" key="3">
    <source>
        <dbReference type="ARBA" id="ARBA00010387"/>
    </source>
</evidence>
<dbReference type="InterPro" id="IPR029768">
    <property type="entry name" value="Aldolase_I_AS"/>
</dbReference>